<name>A0AA38VU24_9PEZI</name>
<keyword evidence="2" id="KW-1185">Reference proteome</keyword>
<comment type="caution">
    <text evidence="1">The sequence shown here is derived from an EMBL/GenBank/DDBJ whole genome shotgun (WGS) entry which is preliminary data.</text>
</comment>
<dbReference type="AlphaFoldDB" id="A0AA38VU24"/>
<gene>
    <name evidence="1" type="ORF">NKR23_g5267</name>
</gene>
<evidence type="ECO:0000313" key="1">
    <source>
        <dbReference type="EMBL" id="KAJ9145379.1"/>
    </source>
</evidence>
<proteinExistence type="predicted"/>
<dbReference type="EMBL" id="JANBVO010000014">
    <property type="protein sequence ID" value="KAJ9145379.1"/>
    <property type="molecule type" value="Genomic_DNA"/>
</dbReference>
<sequence>MKTLQPTDFPVAEDLPLRPTKTLFIGTSGSTFSLTTGIRDVTAVVPAKDTELTDAALEEVRSKAASQPALMTLARAAWYSFKMEARTGDAASGGVLGSLSTSLLSMGCWTLSFPADSPHSSHEIEMRPVGIGRRAHVFVQESVPYFWDVEEGAEAGGSGRCVCRLFKVITAGEDGQKKRREIARFVARRSRDREGVLLLDGDAADEVVVGLTCVALLNRLDSF</sequence>
<protein>
    <submittedName>
        <fullName evidence="1">Uncharacterized protein</fullName>
    </submittedName>
</protein>
<reference evidence="1" key="1">
    <citation type="submission" date="2022-07" db="EMBL/GenBank/DDBJ databases">
        <title>Fungi with potential for degradation of polypropylene.</title>
        <authorList>
            <person name="Gostincar C."/>
        </authorList>
    </citation>
    <scope>NUCLEOTIDE SEQUENCE</scope>
    <source>
        <strain evidence="1">EXF-13308</strain>
    </source>
</reference>
<organism evidence="1 2">
    <name type="scientific">Pleurostoma richardsiae</name>
    <dbReference type="NCBI Taxonomy" id="41990"/>
    <lineage>
        <taxon>Eukaryota</taxon>
        <taxon>Fungi</taxon>
        <taxon>Dikarya</taxon>
        <taxon>Ascomycota</taxon>
        <taxon>Pezizomycotina</taxon>
        <taxon>Sordariomycetes</taxon>
        <taxon>Sordariomycetidae</taxon>
        <taxon>Calosphaeriales</taxon>
        <taxon>Pleurostomataceae</taxon>
        <taxon>Pleurostoma</taxon>
    </lineage>
</organism>
<evidence type="ECO:0000313" key="2">
    <source>
        <dbReference type="Proteomes" id="UP001174694"/>
    </source>
</evidence>
<accession>A0AA38VU24</accession>
<dbReference type="Proteomes" id="UP001174694">
    <property type="component" value="Unassembled WGS sequence"/>
</dbReference>